<dbReference type="RefSeq" id="WP_304123104.1">
    <property type="nucleotide sequence ID" value="NZ_DYZA01000200.1"/>
</dbReference>
<organism evidence="4 5">
    <name type="scientific">Mailhella massiliensis</name>
    <dbReference type="NCBI Taxonomy" id="1903261"/>
    <lineage>
        <taxon>Bacteria</taxon>
        <taxon>Pseudomonadati</taxon>
        <taxon>Thermodesulfobacteriota</taxon>
        <taxon>Desulfovibrionia</taxon>
        <taxon>Desulfovibrionales</taxon>
        <taxon>Desulfovibrionaceae</taxon>
        <taxon>Mailhella</taxon>
    </lineage>
</organism>
<dbReference type="Gene3D" id="1.10.4100.10">
    <property type="entry name" value="2-methylcitrate dehydratase PrpD"/>
    <property type="match status" value="1"/>
</dbReference>
<evidence type="ECO:0000313" key="4">
    <source>
        <dbReference type="EMBL" id="HJD97931.1"/>
    </source>
</evidence>
<reference evidence="4" key="2">
    <citation type="submission" date="2021-09" db="EMBL/GenBank/DDBJ databases">
        <authorList>
            <person name="Gilroy R."/>
        </authorList>
    </citation>
    <scope>NUCLEOTIDE SEQUENCE</scope>
    <source>
        <strain evidence="4">ChiGjej2B2-19336</strain>
    </source>
</reference>
<dbReference type="GO" id="GO:0016829">
    <property type="term" value="F:lyase activity"/>
    <property type="evidence" value="ECO:0007669"/>
    <property type="project" value="InterPro"/>
</dbReference>
<dbReference type="EMBL" id="DYZA01000200">
    <property type="protein sequence ID" value="HJD97931.1"/>
    <property type="molecule type" value="Genomic_DNA"/>
</dbReference>
<evidence type="ECO:0000313" key="5">
    <source>
        <dbReference type="Proteomes" id="UP000698963"/>
    </source>
</evidence>
<proteinExistence type="inferred from homology"/>
<dbReference type="Pfam" id="PF19305">
    <property type="entry name" value="MmgE_PrpD_C"/>
    <property type="match status" value="1"/>
</dbReference>
<feature type="domain" description="MmgE/PrpD N-terminal" evidence="2">
    <location>
        <begin position="5"/>
        <end position="240"/>
    </location>
</feature>
<dbReference type="InterPro" id="IPR005656">
    <property type="entry name" value="MmgE_PrpD"/>
</dbReference>
<dbReference type="AlphaFoldDB" id="A0A921AXM7"/>
<evidence type="ECO:0000256" key="1">
    <source>
        <dbReference type="ARBA" id="ARBA00006174"/>
    </source>
</evidence>
<protein>
    <submittedName>
        <fullName evidence="4">MmgE/PrpD family protein</fullName>
    </submittedName>
</protein>
<sequence>MDAMQELAQFAYEMKLEDIPQDVVDHEKLLLLDTLGVALAGSNAPGCREVVELMREYGGRPQSSFLVFGGKVLAKHAAMANATLIQALDFDDNHDEACCHAHCSCLPPALAMAEYMGGKTGKDILEALLLALEVQCRIGMGITSSIAFVRTGTLGFFGATVAAAKMLGLSFPQFVDALGIAYAQVSTTLQSNIDGALVKRMHPAFGVHAGILSCQLAQKGITGAKGVLEGRFGYMNLYERGCFDRSQIFKDLGSRWEVKSIGVKQYPCARDVHAAVDAACEFYREGVDPKHIAEVVITMPDAPFRVSSKPYEAISGHAVVEAILSGAYCTSVAFHRGFIDLDDFTEERLYDPDIVALAKKTRVVMDEHAAPKLKMPQTVQIILDDGRVLSKTCHVLKGHSTNMLTAEEVERKFRHCCEHAVTPFYYDRQQKIIEDIKDFENRPVQEIMDDLQV</sequence>
<gene>
    <name evidence="4" type="ORF">K8W16_09845</name>
</gene>
<reference evidence="4" key="1">
    <citation type="journal article" date="2021" name="PeerJ">
        <title>Extensive microbial diversity within the chicken gut microbiome revealed by metagenomics and culture.</title>
        <authorList>
            <person name="Gilroy R."/>
            <person name="Ravi A."/>
            <person name="Getino M."/>
            <person name="Pursley I."/>
            <person name="Horton D.L."/>
            <person name="Alikhan N.F."/>
            <person name="Baker D."/>
            <person name="Gharbi K."/>
            <person name="Hall N."/>
            <person name="Watson M."/>
            <person name="Adriaenssens E.M."/>
            <person name="Foster-Nyarko E."/>
            <person name="Jarju S."/>
            <person name="Secka A."/>
            <person name="Antonio M."/>
            <person name="Oren A."/>
            <person name="Chaudhuri R.R."/>
            <person name="La Ragione R."/>
            <person name="Hildebrand F."/>
            <person name="Pallen M.J."/>
        </authorList>
    </citation>
    <scope>NUCLEOTIDE SEQUENCE</scope>
    <source>
        <strain evidence="4">ChiGjej2B2-19336</strain>
    </source>
</reference>
<dbReference type="InterPro" id="IPR045337">
    <property type="entry name" value="MmgE_PrpD_C"/>
</dbReference>
<dbReference type="InterPro" id="IPR036148">
    <property type="entry name" value="MmgE/PrpD_sf"/>
</dbReference>
<dbReference type="InterPro" id="IPR042183">
    <property type="entry name" value="MmgE/PrpD_sf_1"/>
</dbReference>
<dbReference type="PANTHER" id="PTHR16943">
    <property type="entry name" value="2-METHYLCITRATE DEHYDRATASE-RELATED"/>
    <property type="match status" value="1"/>
</dbReference>
<dbReference type="Proteomes" id="UP000698963">
    <property type="component" value="Unassembled WGS sequence"/>
</dbReference>
<dbReference type="SUPFAM" id="SSF103378">
    <property type="entry name" value="2-methylcitrate dehydratase PrpD"/>
    <property type="match status" value="1"/>
</dbReference>
<name>A0A921AXM7_9BACT</name>
<dbReference type="Gene3D" id="3.30.1330.120">
    <property type="entry name" value="2-methylcitrate dehydratase PrpD"/>
    <property type="match status" value="1"/>
</dbReference>
<evidence type="ECO:0000259" key="3">
    <source>
        <dbReference type="Pfam" id="PF19305"/>
    </source>
</evidence>
<dbReference type="InterPro" id="IPR045336">
    <property type="entry name" value="MmgE_PrpD_N"/>
</dbReference>
<dbReference type="Pfam" id="PF03972">
    <property type="entry name" value="MmgE_PrpD_N"/>
    <property type="match status" value="1"/>
</dbReference>
<comment type="similarity">
    <text evidence="1">Belongs to the PrpD family.</text>
</comment>
<feature type="domain" description="MmgE/PrpD C-terminal" evidence="3">
    <location>
        <begin position="266"/>
        <end position="434"/>
    </location>
</feature>
<evidence type="ECO:0000259" key="2">
    <source>
        <dbReference type="Pfam" id="PF03972"/>
    </source>
</evidence>
<dbReference type="PANTHER" id="PTHR16943:SF8">
    <property type="entry name" value="2-METHYLCITRATE DEHYDRATASE"/>
    <property type="match status" value="1"/>
</dbReference>
<comment type="caution">
    <text evidence="4">The sequence shown here is derived from an EMBL/GenBank/DDBJ whole genome shotgun (WGS) entry which is preliminary data.</text>
</comment>
<accession>A0A921AXM7</accession>
<dbReference type="InterPro" id="IPR042188">
    <property type="entry name" value="MmgE/PrpD_sf_2"/>
</dbReference>